<sequence length="511" mass="55493">MRGKAYKKTAEKSFKRWQNTRFSSLLENLPAPITAALHFPVQGARPGEVPFGSVTVHLSANAQPLMDHLHLTYHSFYQADYRTPATVPLAESEVRLHVGPPQHFGYPTALELEGRQWCEAVWRSEAAAYQASLTGGSSTAEGYLPPTRWVRQGLLDGFVTQRVTAHTGVTTADMLHTHDMASQYGHALPPFDCSPYYGGHQSLRQWCLFGEGDQLDASGDHVNKVLALSYHSSVLAATRGVWLRAAVVTSRESGKMAWIVGPRGSGKTTLALHCLAAHPELELTASEDCVVSSGSALAGRSGGNVWFAGGMPSPIKVGLGAVLGSLSPNAFVGAHHRREMLQLLTGARGGDTRQVDPARPLTPAEEHAVHHLLQNPESVLWSMAKNRFVSHLQEVFATQAGRHQSWRPAHVGPLAGIILLNWHCDDNRPTGVLQTGKGLAAAQSVFAASEELGLFKDHYLLRSEYDVETAPDALQEMLEGELDGQDGPKVYEVRGDVDFSQPTALIHSLLK</sequence>
<protein>
    <submittedName>
        <fullName evidence="1">Uncharacterized protein</fullName>
    </submittedName>
</protein>
<reference evidence="1 2" key="1">
    <citation type="submission" date="2020-08" db="EMBL/GenBank/DDBJ databases">
        <authorList>
            <person name="Newling K."/>
            <person name="Davey J."/>
            <person name="Forrester S."/>
        </authorList>
    </citation>
    <scope>NUCLEOTIDE SEQUENCE [LARGE SCALE GENOMIC DNA]</scope>
    <source>
        <strain evidence="2">Crithidia deanei Carvalho (ATCC PRA-265)</strain>
    </source>
</reference>
<evidence type="ECO:0000313" key="2">
    <source>
        <dbReference type="Proteomes" id="UP000515908"/>
    </source>
</evidence>
<proteinExistence type="predicted"/>
<dbReference type="EMBL" id="LR877171">
    <property type="protein sequence ID" value="CAD2222654.1"/>
    <property type="molecule type" value="Genomic_DNA"/>
</dbReference>
<organism evidence="1 2">
    <name type="scientific">Angomonas deanei</name>
    <dbReference type="NCBI Taxonomy" id="59799"/>
    <lineage>
        <taxon>Eukaryota</taxon>
        <taxon>Discoba</taxon>
        <taxon>Euglenozoa</taxon>
        <taxon>Kinetoplastea</taxon>
        <taxon>Metakinetoplastina</taxon>
        <taxon>Trypanosomatida</taxon>
        <taxon>Trypanosomatidae</taxon>
        <taxon>Strigomonadinae</taxon>
        <taxon>Angomonas</taxon>
    </lineage>
</organism>
<dbReference type="AlphaFoldDB" id="A0A7G2CUN1"/>
<accession>A0A7G2CUN1</accession>
<keyword evidence="2" id="KW-1185">Reference proteome</keyword>
<evidence type="ECO:0000313" key="1">
    <source>
        <dbReference type="EMBL" id="CAD2222654.1"/>
    </source>
</evidence>
<dbReference type="VEuPathDB" id="TriTrypDB:ADEAN_001020100"/>
<dbReference type="Proteomes" id="UP000515908">
    <property type="component" value="Chromosome 27"/>
</dbReference>
<gene>
    <name evidence="1" type="ORF">ADEAN_001020100</name>
</gene>
<name>A0A7G2CUN1_9TRYP</name>